<dbReference type="SUPFAM" id="SSF47188">
    <property type="entry name" value="Hemerythrin-like"/>
    <property type="match status" value="1"/>
</dbReference>
<dbReference type="PROSITE" id="PS00550">
    <property type="entry name" value="HEMERYTHRINS"/>
    <property type="match status" value="1"/>
</dbReference>
<protein>
    <submittedName>
        <fullName evidence="6">Hemerythrin-like metal-binding protein</fullName>
    </submittedName>
</protein>
<dbReference type="InterPro" id="IPR035938">
    <property type="entry name" value="Hemerythrin-like_sf"/>
</dbReference>
<feature type="domain" description="Hemerythrin-like" evidence="5">
    <location>
        <begin position="14"/>
        <end position="128"/>
    </location>
</feature>
<dbReference type="GO" id="GO:0046872">
    <property type="term" value="F:metal ion binding"/>
    <property type="evidence" value="ECO:0007669"/>
    <property type="project" value="UniProtKB-KW"/>
</dbReference>
<dbReference type="CDD" id="cd12107">
    <property type="entry name" value="Hemerythrin"/>
    <property type="match status" value="1"/>
</dbReference>
<dbReference type="InterPro" id="IPR012827">
    <property type="entry name" value="Hemerythrin_metal-bd"/>
</dbReference>
<accession>A0A9J9QA61</accession>
<dbReference type="Proteomes" id="UP000000450">
    <property type="component" value="Chromosome"/>
</dbReference>
<dbReference type="NCBIfam" id="NF002007">
    <property type="entry name" value="PRK00808.1"/>
    <property type="match status" value="1"/>
</dbReference>
<sequence length="142" mass="16230">MPFMPWTAELELGLPEIDDQHRQLVALTNALHDELSAASPRRSAVGEILEGLVDYTHNHFIVEEVLFQQHDYAETPAHKAEHDGFTRKAMDLLTRFDGGQEVTLEALEFLKQWLVHHICKVDRAYLPFMREALQAQRTAALA</sequence>
<reference evidence="6 7" key="1">
    <citation type="journal article" date="2010" name="J. Bacteriol.">
        <title>Completed genome sequence of the anaerobic iron-oxidizing bacterium Acidovorax ebreus strain TPSY.</title>
        <authorList>
            <person name="Byrne-Bailey K.G."/>
            <person name="Weber K.A."/>
            <person name="Chair A.H."/>
            <person name="Bose S."/>
            <person name="Knox T."/>
            <person name="Spanbauer T.L."/>
            <person name="Chertkov O."/>
            <person name="Coates J.D."/>
        </authorList>
    </citation>
    <scope>NUCLEOTIDE SEQUENCE [LARGE SCALE GENOMIC DNA]</scope>
    <source>
        <strain evidence="6 7">TPSY</strain>
    </source>
</reference>
<evidence type="ECO:0000256" key="3">
    <source>
        <dbReference type="ARBA" id="ARBA00022723"/>
    </source>
</evidence>
<dbReference type="GO" id="GO:0005344">
    <property type="term" value="F:oxygen carrier activity"/>
    <property type="evidence" value="ECO:0007669"/>
    <property type="project" value="UniProtKB-KW"/>
</dbReference>
<dbReference type="NCBIfam" id="TIGR02481">
    <property type="entry name" value="hemeryth_dom"/>
    <property type="match status" value="1"/>
</dbReference>
<dbReference type="KEGG" id="dia:Dtpsy_0612"/>
<evidence type="ECO:0000313" key="6">
    <source>
        <dbReference type="EMBL" id="ACM32092.1"/>
    </source>
</evidence>
<evidence type="ECO:0000256" key="2">
    <source>
        <dbReference type="ARBA" id="ARBA00022621"/>
    </source>
</evidence>
<organism evidence="6 7">
    <name type="scientific">Acidovorax ebreus (strain TPSY)</name>
    <name type="common">Diaphorobacter sp. (strain TPSY)</name>
    <dbReference type="NCBI Taxonomy" id="535289"/>
    <lineage>
        <taxon>Bacteria</taxon>
        <taxon>Pseudomonadati</taxon>
        <taxon>Pseudomonadota</taxon>
        <taxon>Betaproteobacteria</taxon>
        <taxon>Burkholderiales</taxon>
        <taxon>Comamonadaceae</taxon>
        <taxon>Diaphorobacter</taxon>
    </lineage>
</organism>
<dbReference type="NCBIfam" id="NF033749">
    <property type="entry name" value="bact_hemeryth"/>
    <property type="match status" value="1"/>
</dbReference>
<evidence type="ECO:0000259" key="5">
    <source>
        <dbReference type="Pfam" id="PF01814"/>
    </source>
</evidence>
<keyword evidence="3" id="KW-0479">Metal-binding</keyword>
<keyword evidence="4" id="KW-0408">Iron</keyword>
<dbReference type="Gene3D" id="1.20.120.50">
    <property type="entry name" value="Hemerythrin-like"/>
    <property type="match status" value="1"/>
</dbReference>
<proteinExistence type="inferred from homology"/>
<dbReference type="InterPro" id="IPR050669">
    <property type="entry name" value="Hemerythrin"/>
</dbReference>
<dbReference type="EMBL" id="CP001392">
    <property type="protein sequence ID" value="ACM32092.1"/>
    <property type="molecule type" value="Genomic_DNA"/>
</dbReference>
<gene>
    <name evidence="6" type="ordered locus">Dtpsy_0612</name>
</gene>
<evidence type="ECO:0000256" key="4">
    <source>
        <dbReference type="ARBA" id="ARBA00023004"/>
    </source>
</evidence>
<name>A0A9J9QA61_ACIET</name>
<dbReference type="AlphaFoldDB" id="A0A9J9QA61"/>
<keyword evidence="7" id="KW-1185">Reference proteome</keyword>
<comment type="similarity">
    <text evidence="1">Belongs to the hemerythrin family.</text>
</comment>
<evidence type="ECO:0000256" key="1">
    <source>
        <dbReference type="ARBA" id="ARBA00010587"/>
    </source>
</evidence>
<dbReference type="PANTHER" id="PTHR37164">
    <property type="entry name" value="BACTERIOHEMERYTHRIN"/>
    <property type="match status" value="1"/>
</dbReference>
<dbReference type="InterPro" id="IPR012312">
    <property type="entry name" value="Hemerythrin-like"/>
</dbReference>
<dbReference type="InterPro" id="IPR016131">
    <property type="entry name" value="Haemerythrin_Fe_BS"/>
</dbReference>
<dbReference type="PANTHER" id="PTHR37164:SF1">
    <property type="entry name" value="BACTERIOHEMERYTHRIN"/>
    <property type="match status" value="1"/>
</dbReference>
<evidence type="ECO:0000313" key="7">
    <source>
        <dbReference type="Proteomes" id="UP000000450"/>
    </source>
</evidence>
<keyword evidence="2" id="KW-0561">Oxygen transport</keyword>
<keyword evidence="2" id="KW-0813">Transport</keyword>
<dbReference type="Pfam" id="PF01814">
    <property type="entry name" value="Hemerythrin"/>
    <property type="match status" value="1"/>
</dbReference>